<comment type="caution">
    <text evidence="4">The sequence shown here is derived from an EMBL/GenBank/DDBJ whole genome shotgun (WGS) entry which is preliminary data.</text>
</comment>
<organism evidence="4 5">
    <name type="scientific">Bowmanella dokdonensis</name>
    <dbReference type="NCBI Taxonomy" id="751969"/>
    <lineage>
        <taxon>Bacteria</taxon>
        <taxon>Pseudomonadati</taxon>
        <taxon>Pseudomonadota</taxon>
        <taxon>Gammaproteobacteria</taxon>
        <taxon>Alteromonadales</taxon>
        <taxon>Alteromonadaceae</taxon>
        <taxon>Bowmanella</taxon>
    </lineage>
</organism>
<evidence type="ECO:0000256" key="1">
    <source>
        <dbReference type="ARBA" id="ARBA00001933"/>
    </source>
</evidence>
<gene>
    <name evidence="4" type="ORF">J0A66_10675</name>
</gene>
<sequence>MHKTRLHHLLSGDGFQPTPLILSPLLADLYQLGQVQLKLESQRPLGNFKVLGGYHAALNALMKATESPCLEALQRLGASLPGLICASDGNHGLAVAAAAGEAGTSALIYLPSSVKTSRIGRIESLGGRVERVPGTYEDAVKQASLAASAGRGILIPDTTDNPDDPVVNDVMAGYTRITSELTHQLQSNTFCPPTHVLVQAGVGGLAAAIAKGIQPSLAQPGRILVVEPETAACVKLGLEMGRPVLFPGNLETCAQMLSCGLASAPALMTLQQYAAQSVTVNEQQLRNAATALKQSDGIACSISAAAGLAGLIQIASDPLLRARYQLNSSSVVLLFVTEGAE</sequence>
<keyword evidence="5" id="KW-1185">Reference proteome</keyword>
<dbReference type="Gene3D" id="3.40.50.1100">
    <property type="match status" value="2"/>
</dbReference>
<reference evidence="4" key="1">
    <citation type="submission" date="2021-03" db="EMBL/GenBank/DDBJ databases">
        <title>novel species isolated from a fishpond in China.</title>
        <authorList>
            <person name="Lu H."/>
            <person name="Cai Z."/>
        </authorList>
    </citation>
    <scope>NUCLEOTIDE SEQUENCE</scope>
    <source>
        <strain evidence="4">JCM 30855</strain>
    </source>
</reference>
<dbReference type="SUPFAM" id="SSF53686">
    <property type="entry name" value="Tryptophan synthase beta subunit-like PLP-dependent enzymes"/>
    <property type="match status" value="1"/>
</dbReference>
<dbReference type="InterPro" id="IPR036052">
    <property type="entry name" value="TrpB-like_PALP_sf"/>
</dbReference>
<evidence type="ECO:0000313" key="5">
    <source>
        <dbReference type="Proteomes" id="UP000664654"/>
    </source>
</evidence>
<dbReference type="AlphaFoldDB" id="A0A939DNY5"/>
<dbReference type="Pfam" id="PF00291">
    <property type="entry name" value="PALP"/>
    <property type="match status" value="1"/>
</dbReference>
<comment type="cofactor">
    <cofactor evidence="1">
        <name>pyridoxal 5'-phosphate</name>
        <dbReference type="ChEBI" id="CHEBI:597326"/>
    </cofactor>
</comment>
<dbReference type="PANTHER" id="PTHR42937">
    <property type="match status" value="1"/>
</dbReference>
<keyword evidence="2" id="KW-0663">Pyridoxal phosphate</keyword>
<evidence type="ECO:0000259" key="3">
    <source>
        <dbReference type="Pfam" id="PF00291"/>
    </source>
</evidence>
<proteinExistence type="predicted"/>
<dbReference type="InterPro" id="IPR001926">
    <property type="entry name" value="TrpB-like_PALP"/>
</dbReference>
<protein>
    <submittedName>
        <fullName evidence="4">Pyridoxal-phosphate dependent enzyme</fullName>
    </submittedName>
</protein>
<dbReference type="PANTHER" id="PTHR42937:SF1">
    <property type="entry name" value="DIAMINOPROPIONATE AMMONIA-LYASE"/>
    <property type="match status" value="1"/>
</dbReference>
<dbReference type="Proteomes" id="UP000664654">
    <property type="component" value="Unassembled WGS sequence"/>
</dbReference>
<evidence type="ECO:0000256" key="2">
    <source>
        <dbReference type="ARBA" id="ARBA00022898"/>
    </source>
</evidence>
<name>A0A939DNY5_9ALTE</name>
<feature type="domain" description="Tryptophan synthase beta chain-like PALP" evidence="3">
    <location>
        <begin position="14"/>
        <end position="333"/>
    </location>
</feature>
<dbReference type="RefSeq" id="WP_206573804.1">
    <property type="nucleotide sequence ID" value="NZ_JAFKCV010000005.1"/>
</dbReference>
<evidence type="ECO:0000313" key="4">
    <source>
        <dbReference type="EMBL" id="MBN7825687.1"/>
    </source>
</evidence>
<dbReference type="EMBL" id="JAFKCV010000005">
    <property type="protein sequence ID" value="MBN7825687.1"/>
    <property type="molecule type" value="Genomic_DNA"/>
</dbReference>
<accession>A0A939DNY5</accession>